<sequence>MPSSFSKTLKASWSNPQTILGSRYDGKHSHKGFQGGILGPVHGGEVEHGHVGLAGMVLGELQVRQSAAGGEGGGIVGVAVQRLVIHVRRSQQLLCVAVVLWRRSDRCNLISLGF</sequence>
<evidence type="ECO:0000313" key="1">
    <source>
        <dbReference type="EMBL" id="TNN65251.1"/>
    </source>
</evidence>
<name>A0A4Z2HI33_9TELE</name>
<keyword evidence="2" id="KW-1185">Reference proteome</keyword>
<organism evidence="1 2">
    <name type="scientific">Liparis tanakae</name>
    <name type="common">Tanaka's snailfish</name>
    <dbReference type="NCBI Taxonomy" id="230148"/>
    <lineage>
        <taxon>Eukaryota</taxon>
        <taxon>Metazoa</taxon>
        <taxon>Chordata</taxon>
        <taxon>Craniata</taxon>
        <taxon>Vertebrata</taxon>
        <taxon>Euteleostomi</taxon>
        <taxon>Actinopterygii</taxon>
        <taxon>Neopterygii</taxon>
        <taxon>Teleostei</taxon>
        <taxon>Neoteleostei</taxon>
        <taxon>Acanthomorphata</taxon>
        <taxon>Eupercaria</taxon>
        <taxon>Perciformes</taxon>
        <taxon>Cottioidei</taxon>
        <taxon>Cottales</taxon>
        <taxon>Liparidae</taxon>
        <taxon>Liparis</taxon>
    </lineage>
</organism>
<dbReference type="EMBL" id="SRLO01000238">
    <property type="protein sequence ID" value="TNN65251.1"/>
    <property type="molecule type" value="Genomic_DNA"/>
</dbReference>
<comment type="caution">
    <text evidence="1">The sequence shown here is derived from an EMBL/GenBank/DDBJ whole genome shotgun (WGS) entry which is preliminary data.</text>
</comment>
<evidence type="ECO:0000313" key="2">
    <source>
        <dbReference type="Proteomes" id="UP000314294"/>
    </source>
</evidence>
<dbReference type="AlphaFoldDB" id="A0A4Z2HI33"/>
<protein>
    <submittedName>
        <fullName evidence="1">Uncharacterized protein</fullName>
    </submittedName>
</protein>
<dbReference type="Proteomes" id="UP000314294">
    <property type="component" value="Unassembled WGS sequence"/>
</dbReference>
<gene>
    <name evidence="1" type="ORF">EYF80_024540</name>
</gene>
<proteinExistence type="predicted"/>
<reference evidence="1 2" key="1">
    <citation type="submission" date="2019-03" db="EMBL/GenBank/DDBJ databases">
        <title>First draft genome of Liparis tanakae, snailfish: a comprehensive survey of snailfish specific genes.</title>
        <authorList>
            <person name="Kim W."/>
            <person name="Song I."/>
            <person name="Jeong J.-H."/>
            <person name="Kim D."/>
            <person name="Kim S."/>
            <person name="Ryu S."/>
            <person name="Song J.Y."/>
            <person name="Lee S.K."/>
        </authorList>
    </citation>
    <scope>NUCLEOTIDE SEQUENCE [LARGE SCALE GENOMIC DNA]</scope>
    <source>
        <tissue evidence="1">Muscle</tissue>
    </source>
</reference>
<accession>A0A4Z2HI33</accession>